<dbReference type="STRING" id="3469.A0A4Y7IIS7"/>
<dbReference type="GO" id="GO:0033075">
    <property type="term" value="P:isoquinoline alkaloid biosynthetic process"/>
    <property type="evidence" value="ECO:0007669"/>
    <property type="project" value="UniProtKB-ARBA"/>
</dbReference>
<organism evidence="7 8">
    <name type="scientific">Papaver somniferum</name>
    <name type="common">Opium poppy</name>
    <dbReference type="NCBI Taxonomy" id="3469"/>
    <lineage>
        <taxon>Eukaryota</taxon>
        <taxon>Viridiplantae</taxon>
        <taxon>Streptophyta</taxon>
        <taxon>Embryophyta</taxon>
        <taxon>Tracheophyta</taxon>
        <taxon>Spermatophyta</taxon>
        <taxon>Magnoliopsida</taxon>
        <taxon>Ranunculales</taxon>
        <taxon>Papaveraceae</taxon>
        <taxon>Papaveroideae</taxon>
        <taxon>Papaver</taxon>
    </lineage>
</organism>
<dbReference type="EMBL" id="CM010715">
    <property type="protein sequence ID" value="RZC47650.1"/>
    <property type="molecule type" value="Genomic_DNA"/>
</dbReference>
<evidence type="ECO:0008006" key="9">
    <source>
        <dbReference type="Google" id="ProtNLM"/>
    </source>
</evidence>
<accession>A0A4Y7IIS7</accession>
<evidence type="ECO:0000256" key="2">
    <source>
        <dbReference type="ARBA" id="ARBA00022723"/>
    </source>
</evidence>
<dbReference type="PRINTS" id="PR00463">
    <property type="entry name" value="EP450I"/>
</dbReference>
<evidence type="ECO:0000256" key="4">
    <source>
        <dbReference type="ARBA" id="ARBA00023004"/>
    </source>
</evidence>
<gene>
    <name evidence="7" type="ORF">C5167_040595</name>
</gene>
<dbReference type="Gramene" id="RZC47650">
    <property type="protein sequence ID" value="RZC47650"/>
    <property type="gene ID" value="C5167_040595"/>
</dbReference>
<evidence type="ECO:0000256" key="3">
    <source>
        <dbReference type="ARBA" id="ARBA00023002"/>
    </source>
</evidence>
<dbReference type="GO" id="GO:0016705">
    <property type="term" value="F:oxidoreductase activity, acting on paired donors, with incorporation or reduction of molecular oxygen"/>
    <property type="evidence" value="ECO:0007669"/>
    <property type="project" value="InterPro"/>
</dbReference>
<reference evidence="7 8" key="1">
    <citation type="journal article" date="2018" name="Science">
        <title>The opium poppy genome and morphinan production.</title>
        <authorList>
            <person name="Guo L."/>
            <person name="Winzer T."/>
            <person name="Yang X."/>
            <person name="Li Y."/>
            <person name="Ning Z."/>
            <person name="He Z."/>
            <person name="Teodor R."/>
            <person name="Lu Y."/>
            <person name="Bowser T.A."/>
            <person name="Graham I.A."/>
            <person name="Ye K."/>
        </authorList>
    </citation>
    <scope>NUCLEOTIDE SEQUENCE [LARGE SCALE GENOMIC DNA]</scope>
    <source>
        <strain evidence="8">cv. HN1</strain>
        <tissue evidence="7">Leaves</tissue>
    </source>
</reference>
<evidence type="ECO:0000256" key="6">
    <source>
        <dbReference type="RuleBase" id="RU000461"/>
    </source>
</evidence>
<keyword evidence="3 6" id="KW-0560">Oxidoreductase</keyword>
<dbReference type="InterPro" id="IPR001128">
    <property type="entry name" value="Cyt_P450"/>
</dbReference>
<keyword evidence="5 6" id="KW-0349">Heme</keyword>
<dbReference type="GO" id="GO:0004497">
    <property type="term" value="F:monooxygenase activity"/>
    <property type="evidence" value="ECO:0007669"/>
    <property type="project" value="UniProtKB-KW"/>
</dbReference>
<dbReference type="InterPro" id="IPR036396">
    <property type="entry name" value="Cyt_P450_sf"/>
</dbReference>
<keyword evidence="8" id="KW-1185">Reference proteome</keyword>
<sequence>MYEKCAEVFLSLGKGSFYIDGPMFSKLRYLVTCHPQNIEYILKTNYNNFPKGDDFRDVFEILGDGIFNVHSDRWRIQRKMAHAELASREFKTLVSNTSRKVVEEQLVSFLAHVAEQGSITDLQDVCSRIAHDINVILVFGRNENYLSIELPSNELAEALDDVPLALVYRNMMPTVLRKLLHRFEIGEERKLKKAQKKIHKIVEDYICQKRKDLVAGVKSYDLLSTYIKDLDDETSIVSSLPEKDIFLRDEMINFWIAGRDTITSGLIWFFWIVSTTPAVETKILDELNFLSSPSKKETETGSSTTRKWPWIFGSEDLKGLVYLHAALCESLRLYPPLPFNKKSVAKKDQLPDGSTVEPGMEIMLSFYSVGRMPWIWGEDCLEFKPERWITENGKLITEPISKFFPFNIGPRTCIGKDISFTMMKSVVAAVLFNFHVEVVRGHVVCSKPYINLHMKNRLKVNIKKRTIYITTYVV</sequence>
<evidence type="ECO:0000256" key="1">
    <source>
        <dbReference type="ARBA" id="ARBA00010617"/>
    </source>
</evidence>
<dbReference type="Gene3D" id="1.10.630.10">
    <property type="entry name" value="Cytochrome P450"/>
    <property type="match status" value="1"/>
</dbReference>
<dbReference type="SUPFAM" id="SSF48264">
    <property type="entry name" value="Cytochrome P450"/>
    <property type="match status" value="1"/>
</dbReference>
<feature type="binding site" description="axial binding residue" evidence="5">
    <location>
        <position position="413"/>
    </location>
    <ligand>
        <name>heme</name>
        <dbReference type="ChEBI" id="CHEBI:30413"/>
    </ligand>
    <ligandPart>
        <name>Fe</name>
        <dbReference type="ChEBI" id="CHEBI:18248"/>
    </ligandPart>
</feature>
<keyword evidence="4 5" id="KW-0408">Iron</keyword>
<dbReference type="PROSITE" id="PS00086">
    <property type="entry name" value="CYTOCHROME_P450"/>
    <property type="match status" value="1"/>
</dbReference>
<name>A0A4Y7IIS7_PAPSO</name>
<evidence type="ECO:0000256" key="5">
    <source>
        <dbReference type="PIRSR" id="PIRSR602401-1"/>
    </source>
</evidence>
<keyword evidence="2 5" id="KW-0479">Metal-binding</keyword>
<dbReference type="GO" id="GO:0020037">
    <property type="term" value="F:heme binding"/>
    <property type="evidence" value="ECO:0007669"/>
    <property type="project" value="InterPro"/>
</dbReference>
<evidence type="ECO:0000313" key="8">
    <source>
        <dbReference type="Proteomes" id="UP000316621"/>
    </source>
</evidence>
<proteinExistence type="inferred from homology"/>
<dbReference type="GO" id="GO:0006629">
    <property type="term" value="P:lipid metabolic process"/>
    <property type="evidence" value="ECO:0007669"/>
    <property type="project" value="UniProtKB-ARBA"/>
</dbReference>
<protein>
    <recommendedName>
        <fullName evidence="9">Cytochrome P450</fullName>
    </recommendedName>
</protein>
<dbReference type="Proteomes" id="UP000316621">
    <property type="component" value="Chromosome 1"/>
</dbReference>
<dbReference type="GO" id="GO:0005506">
    <property type="term" value="F:iron ion binding"/>
    <property type="evidence" value="ECO:0007669"/>
    <property type="project" value="InterPro"/>
</dbReference>
<comment type="similarity">
    <text evidence="1 6">Belongs to the cytochrome P450 family.</text>
</comment>
<keyword evidence="6" id="KW-0503">Monooxygenase</keyword>
<dbReference type="InterPro" id="IPR017972">
    <property type="entry name" value="Cyt_P450_CS"/>
</dbReference>
<dbReference type="Pfam" id="PF00067">
    <property type="entry name" value="p450"/>
    <property type="match status" value="1"/>
</dbReference>
<dbReference type="PRINTS" id="PR00385">
    <property type="entry name" value="P450"/>
</dbReference>
<dbReference type="AlphaFoldDB" id="A0A4Y7IIS7"/>
<dbReference type="PANTHER" id="PTHR24296">
    <property type="entry name" value="CYTOCHROME P450"/>
    <property type="match status" value="1"/>
</dbReference>
<dbReference type="OMA" id="CAKYILA"/>
<comment type="cofactor">
    <cofactor evidence="5">
        <name>heme</name>
        <dbReference type="ChEBI" id="CHEBI:30413"/>
    </cofactor>
</comment>
<evidence type="ECO:0000313" key="7">
    <source>
        <dbReference type="EMBL" id="RZC47650.1"/>
    </source>
</evidence>
<dbReference type="InterPro" id="IPR002401">
    <property type="entry name" value="Cyt_P450_E_grp-I"/>
</dbReference>
<dbReference type="CDD" id="cd11064">
    <property type="entry name" value="CYP86A"/>
    <property type="match status" value="1"/>
</dbReference>